<evidence type="ECO:0000313" key="1">
    <source>
        <dbReference type="EMBL" id="PVY89104.1"/>
    </source>
</evidence>
<proteinExistence type="predicted"/>
<dbReference type="Gene3D" id="3.20.20.70">
    <property type="entry name" value="Aldolase class I"/>
    <property type="match status" value="1"/>
</dbReference>
<dbReference type="InterPro" id="IPR013785">
    <property type="entry name" value="Aldolase_TIM"/>
</dbReference>
<keyword evidence="2" id="KW-1185">Reference proteome</keyword>
<name>A0A2U1DN46_9FIRM</name>
<dbReference type="Proteomes" id="UP000245793">
    <property type="component" value="Unassembled WGS sequence"/>
</dbReference>
<dbReference type="AlphaFoldDB" id="A0A2U1DN46"/>
<gene>
    <name evidence="1" type="ORF">C7381_11133</name>
</gene>
<dbReference type="SUPFAM" id="SSF51412">
    <property type="entry name" value="Inosine monophosphate dehydrogenase (IMPDH)"/>
    <property type="match status" value="1"/>
</dbReference>
<protein>
    <recommendedName>
        <fullName evidence="3">Hydrolase</fullName>
    </recommendedName>
</protein>
<organism evidence="1 2">
    <name type="scientific">Ezakiella coagulans</name>
    <dbReference type="NCBI Taxonomy" id="46507"/>
    <lineage>
        <taxon>Bacteria</taxon>
        <taxon>Bacillati</taxon>
        <taxon>Bacillota</taxon>
        <taxon>Tissierellia</taxon>
        <taxon>Ezakiella</taxon>
    </lineage>
</organism>
<reference evidence="1 2" key="1">
    <citation type="submission" date="2018-04" db="EMBL/GenBank/DDBJ databases">
        <title>Genomic Encyclopedia of Type Strains, Phase IV (KMG-IV): sequencing the most valuable type-strain genomes for metagenomic binning, comparative biology and taxonomic classification.</title>
        <authorList>
            <person name="Goeker M."/>
        </authorList>
    </citation>
    <scope>NUCLEOTIDE SEQUENCE [LARGE SCALE GENOMIC DNA]</scope>
    <source>
        <strain evidence="1 2">DSM 20705</strain>
    </source>
</reference>
<evidence type="ECO:0000313" key="2">
    <source>
        <dbReference type="Proteomes" id="UP000245793"/>
    </source>
</evidence>
<comment type="caution">
    <text evidence="1">The sequence shown here is derived from an EMBL/GenBank/DDBJ whole genome shotgun (WGS) entry which is preliminary data.</text>
</comment>
<dbReference type="EMBL" id="QEKV01000011">
    <property type="protein sequence ID" value="PVY89104.1"/>
    <property type="molecule type" value="Genomic_DNA"/>
</dbReference>
<accession>A0A2U1DN46</accession>
<sequence>MKNKEIEKEQELDFTDIEKDDCIVNVMDMDNKTRRYIPSVETNLRRHVQMMPEAAYRCSGINIMGRRIKSLMFTTDVAIIRNNNAEAVMAVYPFTPELSITKAILDVAPVPVFVGVGGGITSGPRAIEIAFQAELHGAFGVVVNAPMQNEVIKAMAEYVDIPIVTTIASINDDILGKIEAGARILNVAGGKNTPELVMEVRKIVGNEFPIIATSGHTDEHIMATINAGANALSYTPKTSPEILEEIMAGYRKK</sequence>
<evidence type="ECO:0008006" key="3">
    <source>
        <dbReference type="Google" id="ProtNLM"/>
    </source>
</evidence>